<dbReference type="EC" id="5.1.3.14" evidence="3"/>
<organism evidence="7 8">
    <name type="scientific">Clostridium perfringens (strain ATCC 13124 / DSM 756 / JCM 1290 / NCIMB 6125 / NCTC 8237 / Type A)</name>
    <dbReference type="NCBI Taxonomy" id="195103"/>
    <lineage>
        <taxon>Bacteria</taxon>
        <taxon>Bacillati</taxon>
        <taxon>Bacillota</taxon>
        <taxon>Clostridia</taxon>
        <taxon>Eubacteriales</taxon>
        <taxon>Clostridiaceae</taxon>
        <taxon>Clostridium</taxon>
    </lineage>
</organism>
<sequence>MEKIKVLTIFGTRPEAIKMAPLVKELEKRPEIESKVCVTAQHREMLDQVLELFDIKPDFDLDIMKNRQTLTGITNRVLEGLEKVFTEEKPDMILVHGDTTTTFAGGLAAFYQQIRVGHVEAGLRTFDKYFPFPEEMNRKLTGALADLHFAPTKGSKANLLREGINENDIKITGNTVIDAMEHTVEDNYVFENDELNKIDFENKKVIMITAHRRENWGEGIENICTALNKIVEDNKDVELVYLVHLNPVVKDVVYKNLDGKERVHLLPPLDTKETHNLMNKCFMVMTDSGGLQEEAPHLGKPVLVLRDVTERPEAVQSGTVKLVGTDVEKILEEANSLINDEKAYAKMSKAINPYGDGKASERIVKAILNYFGKNDEEVEEFISK</sequence>
<evidence type="ECO:0000256" key="3">
    <source>
        <dbReference type="ARBA" id="ARBA00038858"/>
    </source>
</evidence>
<evidence type="ECO:0000256" key="2">
    <source>
        <dbReference type="ARBA" id="ARBA00038209"/>
    </source>
</evidence>
<dbReference type="FunFam" id="3.40.50.2000:FF:000043">
    <property type="entry name" value="UDP-N-acetylglucosamine 2-epimerase"/>
    <property type="match status" value="1"/>
</dbReference>
<dbReference type="PANTHER" id="PTHR43174:SF2">
    <property type="entry name" value="UDP-N-ACETYLGLUCOSAMINE 2-EPIMERASE"/>
    <property type="match status" value="1"/>
</dbReference>
<keyword evidence="8" id="KW-1185">Reference proteome</keyword>
<dbReference type="NCBIfam" id="TIGR00236">
    <property type="entry name" value="wecB"/>
    <property type="match status" value="1"/>
</dbReference>
<dbReference type="PANTHER" id="PTHR43174">
    <property type="entry name" value="UDP-N-ACETYLGLUCOSAMINE 2-EPIMERASE"/>
    <property type="match status" value="1"/>
</dbReference>
<dbReference type="AlphaFoldDB" id="A0A0H2YQ16"/>
<evidence type="ECO:0000256" key="5">
    <source>
        <dbReference type="RuleBase" id="RU003513"/>
    </source>
</evidence>
<dbReference type="eggNOG" id="COG0381">
    <property type="taxonomic scope" value="Bacteria"/>
</dbReference>
<dbReference type="EMBL" id="CP000246">
    <property type="protein sequence ID" value="ABG82442.1"/>
    <property type="molecule type" value="Genomic_DNA"/>
</dbReference>
<dbReference type="Proteomes" id="UP000001823">
    <property type="component" value="Chromosome"/>
</dbReference>
<evidence type="ECO:0000259" key="6">
    <source>
        <dbReference type="Pfam" id="PF02350"/>
    </source>
</evidence>
<proteinExistence type="inferred from homology"/>
<dbReference type="Pfam" id="PF02350">
    <property type="entry name" value="Epimerase_2"/>
    <property type="match status" value="1"/>
</dbReference>
<name>A0A0H2YQ16_CLOP1</name>
<dbReference type="KEGG" id="cpf:CPF_2461"/>
<dbReference type="PaxDb" id="195103-CPF_2461"/>
<dbReference type="HOGENOM" id="CLU_041674_1_0_9"/>
<dbReference type="RefSeq" id="WP_003452343.1">
    <property type="nucleotide sequence ID" value="NC_008261.1"/>
</dbReference>
<dbReference type="GO" id="GO:0008761">
    <property type="term" value="F:UDP-N-acetylglucosamine 2-epimerase activity"/>
    <property type="evidence" value="ECO:0007669"/>
    <property type="project" value="UniProtKB-EC"/>
</dbReference>
<keyword evidence="1 5" id="KW-0413">Isomerase</keyword>
<dbReference type="InterPro" id="IPR029767">
    <property type="entry name" value="WecB-like"/>
</dbReference>
<dbReference type="GeneID" id="93001261"/>
<gene>
    <name evidence="7" type="primary">mnaA</name>
    <name evidence="7" type="ordered locus">CPF_2461</name>
</gene>
<dbReference type="SUPFAM" id="SSF53756">
    <property type="entry name" value="UDP-Glycosyltransferase/glycogen phosphorylase"/>
    <property type="match status" value="1"/>
</dbReference>
<accession>A0A0H2YQ16</accession>
<dbReference type="STRING" id="195103.CPF_2461"/>
<evidence type="ECO:0000313" key="7">
    <source>
        <dbReference type="EMBL" id="ABG82442.1"/>
    </source>
</evidence>
<evidence type="ECO:0000313" key="8">
    <source>
        <dbReference type="Proteomes" id="UP000001823"/>
    </source>
</evidence>
<evidence type="ECO:0000256" key="1">
    <source>
        <dbReference type="ARBA" id="ARBA00023235"/>
    </source>
</evidence>
<reference evidence="7 8" key="1">
    <citation type="journal article" date="2006" name="Genome Res.">
        <title>Skewed genomic variability in strains of the toxigenic bacterial pathogen, Clostridium perfringens.</title>
        <authorList>
            <person name="Myers G.S."/>
            <person name="Rasko D.A."/>
            <person name="Cheung J.K."/>
            <person name="Ravel J."/>
            <person name="Seshadri R."/>
            <person name="Deboy R.T."/>
            <person name="Ren Q."/>
            <person name="Varga J."/>
            <person name="Awad M.M."/>
            <person name="Brinkac L.M."/>
            <person name="Daugherty S.C."/>
            <person name="Haft D.H."/>
            <person name="Dodson R.J."/>
            <person name="Madupu R."/>
            <person name="Nelson W.C."/>
            <person name="Rosovitz M.J."/>
            <person name="Sullivan S.A."/>
            <person name="Khouri H."/>
            <person name="Dimitrov G.I."/>
            <person name="Watkins K.L."/>
            <person name="Mulligan S."/>
            <person name="Benton J."/>
            <person name="Radune D."/>
            <person name="Fisher D.J."/>
            <person name="Atkins H.S."/>
            <person name="Hiscox T."/>
            <person name="Jost B.H."/>
            <person name="Billington S.J."/>
            <person name="Songer J.G."/>
            <person name="McClane B.A."/>
            <person name="Titball R.W."/>
            <person name="Rood J.I."/>
            <person name="Melville S.B."/>
            <person name="Paulsen I.T."/>
        </authorList>
    </citation>
    <scope>NUCLEOTIDE SEQUENCE [LARGE SCALE GENOMIC DNA]</scope>
    <source>
        <strain evidence="8">ATCC 13124 / DSM 756 / JCM 1290 / NCIMB 6125 / NCTC 8237 / S 107 / Type A</strain>
    </source>
</reference>
<dbReference type="CDD" id="cd03786">
    <property type="entry name" value="GTB_UDP-GlcNAc_2-Epimerase"/>
    <property type="match status" value="1"/>
</dbReference>
<feature type="domain" description="UDP-N-acetylglucosamine 2-epimerase" evidence="6">
    <location>
        <begin position="24"/>
        <end position="367"/>
    </location>
</feature>
<comment type="similarity">
    <text evidence="2 5">Belongs to the UDP-N-acetylglucosamine 2-epimerase family.</text>
</comment>
<dbReference type="Gene3D" id="3.40.50.2000">
    <property type="entry name" value="Glycogen Phosphorylase B"/>
    <property type="match status" value="2"/>
</dbReference>
<evidence type="ECO:0000256" key="4">
    <source>
        <dbReference type="ARBA" id="ARBA00079400"/>
    </source>
</evidence>
<dbReference type="InterPro" id="IPR003331">
    <property type="entry name" value="UDP_GlcNAc_Epimerase_2_dom"/>
</dbReference>
<protein>
    <recommendedName>
        <fullName evidence="3">UDP-N-acetylglucosamine 2-epimerase (non-hydrolyzing)</fullName>
        <ecNumber evidence="3">5.1.3.14</ecNumber>
    </recommendedName>
    <alternativeName>
        <fullName evidence="4">UDP-GlcNAc-2-epimerase</fullName>
    </alternativeName>
</protein>